<evidence type="ECO:0000256" key="1">
    <source>
        <dbReference type="SAM" id="SignalP"/>
    </source>
</evidence>
<name>A0A916Y4K3_9SPHN</name>
<dbReference type="Proteomes" id="UP000598997">
    <property type="component" value="Unassembled WGS sequence"/>
</dbReference>
<evidence type="ECO:0000313" key="2">
    <source>
        <dbReference type="EMBL" id="GGD30728.1"/>
    </source>
</evidence>
<keyword evidence="3" id="KW-1185">Reference proteome</keyword>
<protein>
    <submittedName>
        <fullName evidence="2">Uncharacterized protein</fullName>
    </submittedName>
</protein>
<reference evidence="2 3" key="1">
    <citation type="journal article" date="2014" name="Int. J. Syst. Evol. Microbiol.">
        <title>Complete genome sequence of Corynebacterium casei LMG S-19264T (=DSM 44701T), isolated from a smear-ripened cheese.</title>
        <authorList>
            <consortium name="US DOE Joint Genome Institute (JGI-PGF)"/>
            <person name="Walter F."/>
            <person name="Albersmeier A."/>
            <person name="Kalinowski J."/>
            <person name="Ruckert C."/>
        </authorList>
    </citation>
    <scope>NUCLEOTIDE SEQUENCE [LARGE SCALE GENOMIC DNA]</scope>
    <source>
        <strain evidence="2 3">CGMCC 1.15358</strain>
    </source>
</reference>
<comment type="caution">
    <text evidence="2">The sequence shown here is derived from an EMBL/GenBank/DDBJ whole genome shotgun (WGS) entry which is preliminary data.</text>
</comment>
<feature type="chain" id="PRO_5037826819" evidence="1">
    <location>
        <begin position="29"/>
        <end position="264"/>
    </location>
</feature>
<proteinExistence type="predicted"/>
<gene>
    <name evidence="2" type="ORF">GCM10010989_01060</name>
</gene>
<sequence length="264" mass="27270">MVERKLTRGLLGAVAALSVLGTASVAAAQSVVLRATGPSSKTYPAGKKLAANSEIVLKSGDVVTVLDKAGTRVLRGPGKIKLDGAVVRDRTGSQRVADLVSGGTGARARTGAVRGAGSGAASATHTGPTNIWQIDSTKGGTWCVADPARLVFWRPDRVEAVTGKVTGQAGSSDIAWKRGSALKLWPQDLAVVDNATYTLEMPGEAPVTIITRVLPQVPTDDATAVFSMLNDAGCEAQRDLLVEAAYADAEAMAETPEDESDSED</sequence>
<accession>A0A916Y4K3</accession>
<keyword evidence="1" id="KW-0732">Signal</keyword>
<feature type="signal peptide" evidence="1">
    <location>
        <begin position="1"/>
        <end position="28"/>
    </location>
</feature>
<organism evidence="2 3">
    <name type="scientific">Croceicoccus pelagius</name>
    <dbReference type="NCBI Taxonomy" id="1703341"/>
    <lineage>
        <taxon>Bacteria</taxon>
        <taxon>Pseudomonadati</taxon>
        <taxon>Pseudomonadota</taxon>
        <taxon>Alphaproteobacteria</taxon>
        <taxon>Sphingomonadales</taxon>
        <taxon>Erythrobacteraceae</taxon>
        <taxon>Croceicoccus</taxon>
    </lineage>
</organism>
<dbReference type="EMBL" id="BMIO01000001">
    <property type="protein sequence ID" value="GGD30728.1"/>
    <property type="molecule type" value="Genomic_DNA"/>
</dbReference>
<evidence type="ECO:0000313" key="3">
    <source>
        <dbReference type="Proteomes" id="UP000598997"/>
    </source>
</evidence>
<dbReference type="AlphaFoldDB" id="A0A916Y4K3"/>